<feature type="region of interest" description="Disordered" evidence="1">
    <location>
        <begin position="1"/>
        <end position="30"/>
    </location>
</feature>
<name>A0AAV4XZ00_CAEEX</name>
<dbReference type="EMBL" id="BPLR01001146">
    <property type="protein sequence ID" value="GIZ00317.1"/>
    <property type="molecule type" value="Genomic_DNA"/>
</dbReference>
<protein>
    <submittedName>
        <fullName evidence="2">Uncharacterized protein</fullName>
    </submittedName>
</protein>
<evidence type="ECO:0000313" key="3">
    <source>
        <dbReference type="Proteomes" id="UP001054945"/>
    </source>
</evidence>
<reference evidence="2 3" key="1">
    <citation type="submission" date="2021-06" db="EMBL/GenBank/DDBJ databases">
        <title>Caerostris extrusa draft genome.</title>
        <authorList>
            <person name="Kono N."/>
            <person name="Arakawa K."/>
        </authorList>
    </citation>
    <scope>NUCLEOTIDE SEQUENCE [LARGE SCALE GENOMIC DNA]</scope>
</reference>
<gene>
    <name evidence="2" type="ORF">CEXT_595581</name>
</gene>
<evidence type="ECO:0000256" key="1">
    <source>
        <dbReference type="SAM" id="MobiDB-lite"/>
    </source>
</evidence>
<organism evidence="2 3">
    <name type="scientific">Caerostris extrusa</name>
    <name type="common">Bark spider</name>
    <name type="synonym">Caerostris bankana</name>
    <dbReference type="NCBI Taxonomy" id="172846"/>
    <lineage>
        <taxon>Eukaryota</taxon>
        <taxon>Metazoa</taxon>
        <taxon>Ecdysozoa</taxon>
        <taxon>Arthropoda</taxon>
        <taxon>Chelicerata</taxon>
        <taxon>Arachnida</taxon>
        <taxon>Araneae</taxon>
        <taxon>Araneomorphae</taxon>
        <taxon>Entelegynae</taxon>
        <taxon>Araneoidea</taxon>
        <taxon>Araneidae</taxon>
        <taxon>Caerostris</taxon>
    </lineage>
</organism>
<keyword evidence="3" id="KW-1185">Reference proteome</keyword>
<proteinExistence type="predicted"/>
<evidence type="ECO:0000313" key="2">
    <source>
        <dbReference type="EMBL" id="GIZ00317.1"/>
    </source>
</evidence>
<sequence length="104" mass="11790">MKRDKRDGSSIRGAGTVPQDGASSRTPIERDTISCSGAKFINRRPLTTSCHAFSVAIAIKRLTCFSYNEGFFFPFWGIFIGDDWKIKSMWTLKKKKHNPDASWI</sequence>
<dbReference type="AlphaFoldDB" id="A0AAV4XZ00"/>
<dbReference type="Proteomes" id="UP001054945">
    <property type="component" value="Unassembled WGS sequence"/>
</dbReference>
<comment type="caution">
    <text evidence="2">The sequence shown here is derived from an EMBL/GenBank/DDBJ whole genome shotgun (WGS) entry which is preliminary data.</text>
</comment>
<accession>A0AAV4XZ00</accession>